<evidence type="ECO:0000313" key="2">
    <source>
        <dbReference type="RefSeq" id="XP_045146061.1"/>
    </source>
</evidence>
<dbReference type="Proteomes" id="UP000694863">
    <property type="component" value="Unplaced"/>
</dbReference>
<name>A0AC55D2T7_ECHTE</name>
<protein>
    <submittedName>
        <fullName evidence="2">Protein OS-9 isoform X4</fullName>
    </submittedName>
</protein>
<proteinExistence type="predicted"/>
<reference evidence="2" key="1">
    <citation type="submission" date="2025-08" db="UniProtKB">
        <authorList>
            <consortium name="RefSeq"/>
        </authorList>
    </citation>
    <scope>IDENTIFICATION</scope>
</reference>
<organism evidence="1 2">
    <name type="scientific">Echinops telfairi</name>
    <name type="common">Lesser hedgehog tenrec</name>
    <dbReference type="NCBI Taxonomy" id="9371"/>
    <lineage>
        <taxon>Eukaryota</taxon>
        <taxon>Metazoa</taxon>
        <taxon>Chordata</taxon>
        <taxon>Craniata</taxon>
        <taxon>Vertebrata</taxon>
        <taxon>Euteleostomi</taxon>
        <taxon>Mammalia</taxon>
        <taxon>Eutheria</taxon>
        <taxon>Afrotheria</taxon>
        <taxon>Tenrecidae</taxon>
        <taxon>Tenrecinae</taxon>
        <taxon>Echinops</taxon>
    </lineage>
</organism>
<dbReference type="RefSeq" id="XP_045146061.1">
    <property type="nucleotide sequence ID" value="XM_045290126.1"/>
</dbReference>
<accession>A0AC55D2T7</accession>
<keyword evidence="1" id="KW-1185">Reference proteome</keyword>
<gene>
    <name evidence="2" type="primary">OS9</name>
</gene>
<sequence>MAAGTLLSSLLRLLLLGLLLPANVADAVGSLNLEELSEMRYGIEILPLPVMGGQSQASDVVIVSSKYKQRYECRLPAGAIHFQREREEEAPAYQGPGIPELLSPMKNAPCLLKTKDWWTYEFCYGRHIQQYHMEDSEIKGEVLYLGYYQSAFDWDDEAAKASKQHRLKRYHSQTYGNGSKCDLNGRPREAEVRFLCDEGAGVSGDYIDRVDEPLSCSYVLTIRTPRLCPHPLLRPPPSAAPQAILCHPALQPEEYLAYIQQQADKKPDGGNIAEELQDLDSQVWSETKSDHAVPPEREGTSPTKEESKESDFWKMIREQEDQAPAGEEAPAEEQDPHGEAADAAPSRPDEANAEPGTKRADAYSPLSDFQSNVQVKVIRDPADLIRLIEELKGGTKKGKPNSVQEQPVDAPEEALRRDPEETDKGGDEDPPGVVEEAEEDEEEDEEEEEQQLLGEFEKELEGILLPSDRDRLRSEVKAGMEQELETIIQETEKELDPDGLKKESERDRAMLALTSTLNKLIRRLEEKQSPQLVKRRRKRRVVPPKPTPTPKPTGKIEIKIVRTGAEGAEEDARWLTDEDTKHLKEIFFNILVQGAEEAQKERRRQKELESNYRRVWGSQDGEGTGDLDEFDF</sequence>
<evidence type="ECO:0000313" key="1">
    <source>
        <dbReference type="Proteomes" id="UP000694863"/>
    </source>
</evidence>